<sequence>MSKTYFVVRATVADPAKRRAFDEWYSREHLPDATKAFGVKKARRFWSAGDPALHLAMYEFADQAALERATGGDALKALVAEFDRCWPDVTRTREVLVLAEEVG</sequence>
<dbReference type="RefSeq" id="WP_215623865.1">
    <property type="nucleotide sequence ID" value="NZ_CP076134.1"/>
</dbReference>
<dbReference type="EMBL" id="CP076134">
    <property type="protein sequence ID" value="QWG15340.1"/>
    <property type="molecule type" value="Genomic_DNA"/>
</dbReference>
<accession>A0A975NIB1</accession>
<evidence type="ECO:0000313" key="2">
    <source>
        <dbReference type="Proteomes" id="UP000680839"/>
    </source>
</evidence>
<dbReference type="SUPFAM" id="SSF54909">
    <property type="entry name" value="Dimeric alpha+beta barrel"/>
    <property type="match status" value="1"/>
</dbReference>
<dbReference type="AlphaFoldDB" id="A0A975NIB1"/>
<dbReference type="Gene3D" id="3.30.70.100">
    <property type="match status" value="1"/>
</dbReference>
<evidence type="ECO:0008006" key="3">
    <source>
        <dbReference type="Google" id="ProtNLM"/>
    </source>
</evidence>
<evidence type="ECO:0000313" key="1">
    <source>
        <dbReference type="EMBL" id="QWG15340.1"/>
    </source>
</evidence>
<protein>
    <recommendedName>
        <fullName evidence="3">DUF4286 family protein</fullName>
    </recommendedName>
</protein>
<dbReference type="Proteomes" id="UP000680839">
    <property type="component" value="Chromosome"/>
</dbReference>
<name>A0A975NIB1_9BRAD</name>
<dbReference type="InterPro" id="IPR011008">
    <property type="entry name" value="Dimeric_a/b-barrel"/>
</dbReference>
<organism evidence="1 2">
    <name type="scientific">Bradyrhizobium sediminis</name>
    <dbReference type="NCBI Taxonomy" id="2840469"/>
    <lineage>
        <taxon>Bacteria</taxon>
        <taxon>Pseudomonadati</taxon>
        <taxon>Pseudomonadota</taxon>
        <taxon>Alphaproteobacteria</taxon>
        <taxon>Hyphomicrobiales</taxon>
        <taxon>Nitrobacteraceae</taxon>
        <taxon>Bradyrhizobium</taxon>
    </lineage>
</organism>
<gene>
    <name evidence="1" type="ORF">KMZ29_12150</name>
</gene>
<reference evidence="1" key="1">
    <citation type="submission" date="2021-06" db="EMBL/GenBank/DDBJ databases">
        <title>Bradyrhizobium sp. S2-20-1 Genome sequencing.</title>
        <authorList>
            <person name="Jin L."/>
        </authorList>
    </citation>
    <scope>NUCLEOTIDE SEQUENCE</scope>
    <source>
        <strain evidence="1">S2-20-1</strain>
    </source>
</reference>
<proteinExistence type="predicted"/>